<evidence type="ECO:0000256" key="2">
    <source>
        <dbReference type="ARBA" id="ARBA00012483"/>
    </source>
</evidence>
<dbReference type="PANTHER" id="PTHR15710:SF231">
    <property type="entry name" value="RING-TYPE DOMAIN-CONTAINING PROTEIN"/>
    <property type="match status" value="1"/>
</dbReference>
<dbReference type="GO" id="GO:0016567">
    <property type="term" value="P:protein ubiquitination"/>
    <property type="evidence" value="ECO:0007669"/>
    <property type="project" value="TreeGrafter"/>
</dbReference>
<dbReference type="PANTHER" id="PTHR15710">
    <property type="entry name" value="E3 UBIQUITIN-PROTEIN LIGASE PRAJA"/>
    <property type="match status" value="1"/>
</dbReference>
<evidence type="ECO:0000313" key="8">
    <source>
        <dbReference type="EMBL" id="KAF4388716.1"/>
    </source>
</evidence>
<dbReference type="EMBL" id="JAATIQ010000072">
    <property type="protein sequence ID" value="KAF4388716.1"/>
    <property type="molecule type" value="Genomic_DNA"/>
</dbReference>
<sequence>MSYPEETIVGNTIYQIIPYHFELNPRGQESHNACLFTIKLNVKFTLAIDGEESYLFDDDVENPYVVVQCVGRISYDTLMNNNDTQTQVTIQDMLVAIQDMLVEVLLPPLSFLADEVIDCSREMMNNIDYYNSNEEVGVDVHIIIYVDELPQLYLDDNDEYDINDLPICFVAASEESIKKLEKVEVKDNPIFCSICLEDVLIGLEATKLPCTHAYHEECIVEWLQISKFCPICRVEII</sequence>
<dbReference type="CDD" id="cd16454">
    <property type="entry name" value="RING-H2_PA-TM-RING"/>
    <property type="match status" value="1"/>
</dbReference>
<proteinExistence type="predicted"/>
<dbReference type="SUPFAM" id="SSF57850">
    <property type="entry name" value="RING/U-box"/>
    <property type="match status" value="1"/>
</dbReference>
<evidence type="ECO:0000256" key="4">
    <source>
        <dbReference type="ARBA" id="ARBA00022771"/>
    </source>
</evidence>
<keyword evidence="3" id="KW-0479">Metal-binding</keyword>
<evidence type="ECO:0000256" key="5">
    <source>
        <dbReference type="ARBA" id="ARBA00022833"/>
    </source>
</evidence>
<keyword evidence="9" id="KW-1185">Reference proteome</keyword>
<evidence type="ECO:0000256" key="1">
    <source>
        <dbReference type="ARBA" id="ARBA00000900"/>
    </source>
</evidence>
<dbReference type="AlphaFoldDB" id="A0A7J6H0H5"/>
<comment type="caution">
    <text evidence="8">The sequence shown here is derived from an EMBL/GenBank/DDBJ whole genome shotgun (WGS) entry which is preliminary data.</text>
</comment>
<evidence type="ECO:0000313" key="9">
    <source>
        <dbReference type="Proteomes" id="UP000583929"/>
    </source>
</evidence>
<name>A0A7J6H0H5_CANSA</name>
<accession>A0A7J6H0H5</accession>
<dbReference type="PROSITE" id="PS50089">
    <property type="entry name" value="ZF_RING_2"/>
    <property type="match status" value="1"/>
</dbReference>
<dbReference type="InterPro" id="IPR013083">
    <property type="entry name" value="Znf_RING/FYVE/PHD"/>
</dbReference>
<dbReference type="InterPro" id="IPR001841">
    <property type="entry name" value="Znf_RING"/>
</dbReference>
<feature type="domain" description="RING-type" evidence="7">
    <location>
        <begin position="192"/>
        <end position="233"/>
    </location>
</feature>
<dbReference type="SMART" id="SM00184">
    <property type="entry name" value="RING"/>
    <property type="match status" value="1"/>
</dbReference>
<reference evidence="8 9" key="1">
    <citation type="journal article" date="2020" name="bioRxiv">
        <title>Sequence and annotation of 42 cannabis genomes reveals extensive copy number variation in cannabinoid synthesis and pathogen resistance genes.</title>
        <authorList>
            <person name="Mckernan K.J."/>
            <person name="Helbert Y."/>
            <person name="Kane L.T."/>
            <person name="Ebling H."/>
            <person name="Zhang L."/>
            <person name="Liu B."/>
            <person name="Eaton Z."/>
            <person name="Mclaughlin S."/>
            <person name="Kingan S."/>
            <person name="Baybayan P."/>
            <person name="Concepcion G."/>
            <person name="Jordan M."/>
            <person name="Riva A."/>
            <person name="Barbazuk W."/>
            <person name="Harkins T."/>
        </authorList>
    </citation>
    <scope>NUCLEOTIDE SEQUENCE [LARGE SCALE GENOMIC DNA]</scope>
    <source>
        <strain evidence="9">cv. Jamaican Lion 4</strain>
        <tissue evidence="8">Leaf</tissue>
    </source>
</reference>
<dbReference type="Pfam" id="PF13639">
    <property type="entry name" value="zf-RING_2"/>
    <property type="match status" value="1"/>
</dbReference>
<keyword evidence="4 6" id="KW-0863">Zinc-finger</keyword>
<dbReference type="GO" id="GO:0005737">
    <property type="term" value="C:cytoplasm"/>
    <property type="evidence" value="ECO:0007669"/>
    <property type="project" value="TreeGrafter"/>
</dbReference>
<dbReference type="EC" id="2.3.2.27" evidence="2"/>
<dbReference type="Proteomes" id="UP000583929">
    <property type="component" value="Unassembled WGS sequence"/>
</dbReference>
<comment type="catalytic activity">
    <reaction evidence="1">
        <text>S-ubiquitinyl-[E2 ubiquitin-conjugating enzyme]-L-cysteine + [acceptor protein]-L-lysine = [E2 ubiquitin-conjugating enzyme]-L-cysteine + N(6)-ubiquitinyl-[acceptor protein]-L-lysine.</text>
        <dbReference type="EC" id="2.3.2.27"/>
    </reaction>
</comment>
<dbReference type="GO" id="GO:0061630">
    <property type="term" value="F:ubiquitin protein ligase activity"/>
    <property type="evidence" value="ECO:0007669"/>
    <property type="project" value="UniProtKB-EC"/>
</dbReference>
<dbReference type="Gene3D" id="3.30.40.10">
    <property type="entry name" value="Zinc/RING finger domain, C3HC4 (zinc finger)"/>
    <property type="match status" value="1"/>
</dbReference>
<evidence type="ECO:0000259" key="7">
    <source>
        <dbReference type="PROSITE" id="PS50089"/>
    </source>
</evidence>
<gene>
    <name evidence="8" type="ORF">G4B88_018993</name>
</gene>
<evidence type="ECO:0000256" key="3">
    <source>
        <dbReference type="ARBA" id="ARBA00022723"/>
    </source>
</evidence>
<protein>
    <recommendedName>
        <fullName evidence="2">RING-type E3 ubiquitin transferase</fullName>
        <ecNumber evidence="2">2.3.2.27</ecNumber>
    </recommendedName>
</protein>
<keyword evidence="5" id="KW-0862">Zinc</keyword>
<dbReference type="GO" id="GO:0008270">
    <property type="term" value="F:zinc ion binding"/>
    <property type="evidence" value="ECO:0007669"/>
    <property type="project" value="UniProtKB-KW"/>
</dbReference>
<organism evidence="8 9">
    <name type="scientific">Cannabis sativa</name>
    <name type="common">Hemp</name>
    <name type="synonym">Marijuana</name>
    <dbReference type="NCBI Taxonomy" id="3483"/>
    <lineage>
        <taxon>Eukaryota</taxon>
        <taxon>Viridiplantae</taxon>
        <taxon>Streptophyta</taxon>
        <taxon>Embryophyta</taxon>
        <taxon>Tracheophyta</taxon>
        <taxon>Spermatophyta</taxon>
        <taxon>Magnoliopsida</taxon>
        <taxon>eudicotyledons</taxon>
        <taxon>Gunneridae</taxon>
        <taxon>Pentapetalae</taxon>
        <taxon>rosids</taxon>
        <taxon>fabids</taxon>
        <taxon>Rosales</taxon>
        <taxon>Cannabaceae</taxon>
        <taxon>Cannabis</taxon>
    </lineage>
</organism>
<evidence type="ECO:0000256" key="6">
    <source>
        <dbReference type="PROSITE-ProRule" id="PRU00175"/>
    </source>
</evidence>